<name>A0ABD5YXS5_9EURY</name>
<dbReference type="AlphaFoldDB" id="A0ABD5YXS5"/>
<proteinExistence type="predicted"/>
<evidence type="ECO:0000313" key="2">
    <source>
        <dbReference type="Proteomes" id="UP001596417"/>
    </source>
</evidence>
<comment type="caution">
    <text evidence="1">The sequence shown here is derived from an EMBL/GenBank/DDBJ whole genome shotgun (WGS) entry which is preliminary data.</text>
</comment>
<sequence>MDSHLPPSRECVWLQDRRSSPGGYAILASVSDGTNESWVFKICPNGRKYWECFFDDEFTDLIPVFRGLLLFGANRSEHFHLVRLNRHGARLWTRHVAYPGMEHSSGTLVKVHGGYVISGSLYPGSSDPTGVVARYSLGGKQRWEYTSTPLVINEIIATRDGNVAIAGHSPNENDIDTPILIKIPSTRALSF</sequence>
<dbReference type="EMBL" id="JBHTAX010000006">
    <property type="protein sequence ID" value="MFC7193091.1"/>
    <property type="molecule type" value="Genomic_DNA"/>
</dbReference>
<dbReference type="Proteomes" id="UP001596417">
    <property type="component" value="Unassembled WGS sequence"/>
</dbReference>
<protein>
    <submittedName>
        <fullName evidence="1">Uncharacterized protein</fullName>
    </submittedName>
</protein>
<dbReference type="SUPFAM" id="SSF50998">
    <property type="entry name" value="Quinoprotein alcohol dehydrogenase-like"/>
    <property type="match status" value="1"/>
</dbReference>
<gene>
    <name evidence="1" type="ORF">ACFQL7_27150</name>
</gene>
<dbReference type="InterPro" id="IPR011047">
    <property type="entry name" value="Quinoprotein_ADH-like_sf"/>
</dbReference>
<accession>A0ABD5YXS5</accession>
<keyword evidence="2" id="KW-1185">Reference proteome</keyword>
<dbReference type="RefSeq" id="WP_390206954.1">
    <property type="nucleotide sequence ID" value="NZ_JBHTAX010000006.1"/>
</dbReference>
<reference evidence="1 2" key="1">
    <citation type="journal article" date="2019" name="Int. J. Syst. Evol. Microbiol.">
        <title>The Global Catalogue of Microorganisms (GCM) 10K type strain sequencing project: providing services to taxonomists for standard genome sequencing and annotation.</title>
        <authorList>
            <consortium name="The Broad Institute Genomics Platform"/>
            <consortium name="The Broad Institute Genome Sequencing Center for Infectious Disease"/>
            <person name="Wu L."/>
            <person name="Ma J."/>
        </authorList>
    </citation>
    <scope>NUCLEOTIDE SEQUENCE [LARGE SCALE GENOMIC DNA]</scope>
    <source>
        <strain evidence="1 2">RDMS1</strain>
    </source>
</reference>
<organism evidence="1 2">
    <name type="scientific">Halocatena marina</name>
    <dbReference type="NCBI Taxonomy" id="2934937"/>
    <lineage>
        <taxon>Archaea</taxon>
        <taxon>Methanobacteriati</taxon>
        <taxon>Methanobacteriota</taxon>
        <taxon>Stenosarchaea group</taxon>
        <taxon>Halobacteria</taxon>
        <taxon>Halobacteriales</taxon>
        <taxon>Natronomonadaceae</taxon>
        <taxon>Halocatena</taxon>
    </lineage>
</organism>
<evidence type="ECO:0000313" key="1">
    <source>
        <dbReference type="EMBL" id="MFC7193091.1"/>
    </source>
</evidence>